<dbReference type="Proteomes" id="UP000758168">
    <property type="component" value="Unassembled WGS sequence"/>
</dbReference>
<evidence type="ECO:0000256" key="2">
    <source>
        <dbReference type="ARBA" id="ARBA00006739"/>
    </source>
</evidence>
<dbReference type="Gene3D" id="3.90.550.10">
    <property type="entry name" value="Spore Coat Polysaccharide Biosynthesis Protein SpsA, Chain A"/>
    <property type="match status" value="1"/>
</dbReference>
<dbReference type="PANTHER" id="PTHR43179:SF12">
    <property type="entry name" value="GALACTOFURANOSYLTRANSFERASE GLFT2"/>
    <property type="match status" value="1"/>
</dbReference>
<evidence type="ECO:0000313" key="7">
    <source>
        <dbReference type="Proteomes" id="UP000758168"/>
    </source>
</evidence>
<comment type="similarity">
    <text evidence="2">Belongs to the glycosyltransferase 2 family.</text>
</comment>
<organism evidence="6 7">
    <name type="scientific">Microlunatus capsulatus</name>
    <dbReference type="NCBI Taxonomy" id="99117"/>
    <lineage>
        <taxon>Bacteria</taxon>
        <taxon>Bacillati</taxon>
        <taxon>Actinomycetota</taxon>
        <taxon>Actinomycetes</taxon>
        <taxon>Propionibacteriales</taxon>
        <taxon>Propionibacteriaceae</taxon>
        <taxon>Microlunatus</taxon>
    </lineage>
</organism>
<evidence type="ECO:0000256" key="4">
    <source>
        <dbReference type="ARBA" id="ARBA00022679"/>
    </source>
</evidence>
<keyword evidence="4" id="KW-0808">Transferase</keyword>
<evidence type="ECO:0000313" key="6">
    <source>
        <dbReference type="EMBL" id="MBP2417710.1"/>
    </source>
</evidence>
<comment type="caution">
    <text evidence="6">The sequence shown here is derived from an EMBL/GenBank/DDBJ whole genome shotgun (WGS) entry which is preliminary data.</text>
</comment>
<comment type="pathway">
    <text evidence="1">Cell wall biogenesis; cell wall polysaccharide biosynthesis.</text>
</comment>
<keyword evidence="7" id="KW-1185">Reference proteome</keyword>
<dbReference type="EMBL" id="JAGIOB010000001">
    <property type="protein sequence ID" value="MBP2417710.1"/>
    <property type="molecule type" value="Genomic_DNA"/>
</dbReference>
<dbReference type="Pfam" id="PF00535">
    <property type="entry name" value="Glycos_transf_2"/>
    <property type="match status" value="1"/>
</dbReference>
<evidence type="ECO:0000256" key="3">
    <source>
        <dbReference type="ARBA" id="ARBA00022676"/>
    </source>
</evidence>
<evidence type="ECO:0000259" key="5">
    <source>
        <dbReference type="Pfam" id="PF00535"/>
    </source>
</evidence>
<protein>
    <submittedName>
        <fullName evidence="6">GT2 family glycosyltransferase</fullName>
    </submittedName>
</protein>
<accession>A0ABS4ZAE6</accession>
<dbReference type="RefSeq" id="WP_210056537.1">
    <property type="nucleotide sequence ID" value="NZ_BAAAMH010000029.1"/>
</dbReference>
<gene>
    <name evidence="6" type="ORF">JOF54_002632</name>
</gene>
<proteinExistence type="inferred from homology"/>
<sequence>MTPNHPESSAVVVAVLTFRRADQLAVLLPQLVDQAAGLDAAGPWTTTVVVVDNDAARSAEPVAAAHAPRVRYVHEETPGIAAGRARAVAEAADADVLVFIDDDEEPAPGWLTGLLGTWHAEGRPAGVVGRVSPTYAGVTDPWIEAGGFFKRRRYPTGTEVAAASSANLLLDLRLLRALGLTFDRGLGMRGGEDTLLTRTLTRAGHRLVWCDEAEVVDHIPPARMDRRWVLRRAFSHGAVASRIELGFAGGGVTARLRLAAGALARVAAGLLRALLGRLGGGLGQRARGWRLAAKGAGMLVGALGRDVAEYRR</sequence>
<feature type="domain" description="Glycosyltransferase 2-like" evidence="5">
    <location>
        <begin position="13"/>
        <end position="170"/>
    </location>
</feature>
<dbReference type="InterPro" id="IPR029044">
    <property type="entry name" value="Nucleotide-diphossugar_trans"/>
</dbReference>
<keyword evidence="3" id="KW-0328">Glycosyltransferase</keyword>
<dbReference type="InterPro" id="IPR001173">
    <property type="entry name" value="Glyco_trans_2-like"/>
</dbReference>
<evidence type="ECO:0000256" key="1">
    <source>
        <dbReference type="ARBA" id="ARBA00004776"/>
    </source>
</evidence>
<dbReference type="PANTHER" id="PTHR43179">
    <property type="entry name" value="RHAMNOSYLTRANSFERASE WBBL"/>
    <property type="match status" value="1"/>
</dbReference>
<reference evidence="6 7" key="1">
    <citation type="submission" date="2021-03" db="EMBL/GenBank/DDBJ databases">
        <title>Sequencing the genomes of 1000 actinobacteria strains.</title>
        <authorList>
            <person name="Klenk H.-P."/>
        </authorList>
    </citation>
    <scope>NUCLEOTIDE SEQUENCE [LARGE SCALE GENOMIC DNA]</scope>
    <source>
        <strain evidence="6 7">DSM 12936</strain>
    </source>
</reference>
<dbReference type="SUPFAM" id="SSF53448">
    <property type="entry name" value="Nucleotide-diphospho-sugar transferases"/>
    <property type="match status" value="1"/>
</dbReference>
<name>A0ABS4ZAE6_9ACTN</name>